<dbReference type="EMBL" id="JAGDFL010000314">
    <property type="protein sequence ID" value="KAG7393795.1"/>
    <property type="molecule type" value="Genomic_DNA"/>
</dbReference>
<dbReference type="SMART" id="SM00185">
    <property type="entry name" value="ARM"/>
    <property type="match status" value="6"/>
</dbReference>
<organism evidence="2 3">
    <name type="scientific">Phytophthora boehmeriae</name>
    <dbReference type="NCBI Taxonomy" id="109152"/>
    <lineage>
        <taxon>Eukaryota</taxon>
        <taxon>Sar</taxon>
        <taxon>Stramenopiles</taxon>
        <taxon>Oomycota</taxon>
        <taxon>Peronosporomycetes</taxon>
        <taxon>Peronosporales</taxon>
        <taxon>Peronosporaceae</taxon>
        <taxon>Phytophthora</taxon>
    </lineage>
</organism>
<dbReference type="Proteomes" id="UP000693981">
    <property type="component" value="Unassembled WGS sequence"/>
</dbReference>
<dbReference type="PANTHER" id="PTHR23315:SF7">
    <property type="entry name" value="U-BOX DOMAIN-CONTAINING PROTEIN 4"/>
    <property type="match status" value="1"/>
</dbReference>
<evidence type="ECO:0008006" key="4">
    <source>
        <dbReference type="Google" id="ProtNLM"/>
    </source>
</evidence>
<evidence type="ECO:0000256" key="1">
    <source>
        <dbReference type="PROSITE-ProRule" id="PRU00259"/>
    </source>
</evidence>
<dbReference type="InterPro" id="IPR000225">
    <property type="entry name" value="Armadillo"/>
</dbReference>
<feature type="repeat" description="ARM" evidence="1">
    <location>
        <begin position="306"/>
        <end position="348"/>
    </location>
</feature>
<evidence type="ECO:0000313" key="3">
    <source>
        <dbReference type="Proteomes" id="UP000693981"/>
    </source>
</evidence>
<dbReference type="Pfam" id="PF00514">
    <property type="entry name" value="Arm"/>
    <property type="match status" value="2"/>
</dbReference>
<evidence type="ECO:0000313" key="2">
    <source>
        <dbReference type="EMBL" id="KAG7393795.1"/>
    </source>
</evidence>
<dbReference type="AlphaFoldDB" id="A0A8T1WKJ7"/>
<accession>A0A8T1WKJ7</accession>
<feature type="repeat" description="ARM" evidence="1">
    <location>
        <begin position="348"/>
        <end position="390"/>
    </location>
</feature>
<keyword evidence="3" id="KW-1185">Reference proteome</keyword>
<dbReference type="PROSITE" id="PS50176">
    <property type="entry name" value="ARM_REPEAT"/>
    <property type="match status" value="2"/>
</dbReference>
<protein>
    <recommendedName>
        <fullName evidence="4">Vacuolar protein 8</fullName>
    </recommendedName>
</protein>
<comment type="caution">
    <text evidence="2">The sequence shown here is derived from an EMBL/GenBank/DDBJ whole genome shotgun (WGS) entry which is preliminary data.</text>
</comment>
<gene>
    <name evidence="2" type="ORF">PHYBOEH_006023</name>
</gene>
<sequence>MGVMLDMHCPGSGIVVEALSTLLEISNETQEIQYVTKSLHDRLESIFDELHEMEANDELPDSEALVQYTSLVSKCLERLKPYSNEKSVLRVLQYRQMMDEIYSFNEEIDSLIPVLHLTMAPDDWKKKYEEDQRTQQEEMSSMDPTTIIQAIGDVQTDTEAVHLDVENCGELHDTEVTESVDSAESTVVQNFDAILGDSGKLTKVIDKWKHLVQHNVENTITSEITTEPLGDPLQDRQNEPTLNAAAESVKMDNDNDIAEVTSDGGIPSLVALLRAGADEQQCQAASALMALADRDATNRVEIARLGAIPPLVVLLRSGTDGQKSFAAGALGNLANGNDANRTEIAGKGAILPLITLLRTGNDEQKLHAAGALGNLANNNDANRIEIAREGATSPLVVLLQSGTDEQKLFAARALGNLAHNNDTNRAEIAREQAIPTLVELVKGGTKEHRHSGAYALGKLAGGNDSVRLKIVDAASIPPLVALLRDGDEEQKLIGLYTLSGLCEGSESVRAEIKRHGLIPLLDAIVHVGTDAQKEYANYALSQLNRPNPGSTGCCGLM</sequence>
<name>A0A8T1WKJ7_9STRA</name>
<dbReference type="PANTHER" id="PTHR23315">
    <property type="entry name" value="U BOX DOMAIN-CONTAINING"/>
    <property type="match status" value="1"/>
</dbReference>
<proteinExistence type="predicted"/>
<reference evidence="2" key="1">
    <citation type="submission" date="2021-02" db="EMBL/GenBank/DDBJ databases">
        <authorList>
            <person name="Palmer J.M."/>
        </authorList>
    </citation>
    <scope>NUCLEOTIDE SEQUENCE</scope>
    <source>
        <strain evidence="2">SCRP23</strain>
    </source>
</reference>
<dbReference type="OrthoDB" id="206755at2759"/>